<name>A0ACC2FYC6_DALPE</name>
<evidence type="ECO:0000313" key="2">
    <source>
        <dbReference type="Proteomes" id="UP001157502"/>
    </source>
</evidence>
<protein>
    <submittedName>
        <fullName evidence="1">Uncharacterized protein</fullName>
    </submittedName>
</protein>
<reference evidence="1" key="1">
    <citation type="submission" date="2021-05" db="EMBL/GenBank/DDBJ databases">
        <authorList>
            <person name="Pan Q."/>
            <person name="Jouanno E."/>
            <person name="Zahm M."/>
            <person name="Klopp C."/>
            <person name="Cabau C."/>
            <person name="Louis A."/>
            <person name="Berthelot C."/>
            <person name="Parey E."/>
            <person name="Roest Crollius H."/>
            <person name="Montfort J."/>
            <person name="Robinson-Rechavi M."/>
            <person name="Bouchez O."/>
            <person name="Lampietro C."/>
            <person name="Lopez Roques C."/>
            <person name="Donnadieu C."/>
            <person name="Postlethwait J."/>
            <person name="Bobe J."/>
            <person name="Dillon D."/>
            <person name="Chandos A."/>
            <person name="von Hippel F."/>
            <person name="Guiguen Y."/>
        </authorList>
    </citation>
    <scope>NUCLEOTIDE SEQUENCE</scope>
    <source>
        <strain evidence="1">YG-Jan2019</strain>
    </source>
</reference>
<gene>
    <name evidence="1" type="ORF">DPEC_G00236580</name>
</gene>
<sequence length="234" mass="24678">MSTSACLVKHLGPLRRGRMKPGPVADVRQRSAGAHKEAKQGVIAELWGRAAVAQRGVKEIKRNAPPAHAFRQTSLRSGALTLRGPHLLHCLTDRSCCISGLPSPLQSPVYPASFLVAHDGGHTITHPDGEPYSQNKSVAESARSRVQPAGTGCYWAVDMALPAQTGGIGVLLPLGGLLARRPHQKPGQSADGQEGAELSSMLRQSPITIMGLRQSLALRRPGSSQSSPFSGPTS</sequence>
<organism evidence="1 2">
    <name type="scientific">Dallia pectoralis</name>
    <name type="common">Alaska blackfish</name>
    <dbReference type="NCBI Taxonomy" id="75939"/>
    <lineage>
        <taxon>Eukaryota</taxon>
        <taxon>Metazoa</taxon>
        <taxon>Chordata</taxon>
        <taxon>Craniata</taxon>
        <taxon>Vertebrata</taxon>
        <taxon>Euteleostomi</taxon>
        <taxon>Actinopterygii</taxon>
        <taxon>Neopterygii</taxon>
        <taxon>Teleostei</taxon>
        <taxon>Protacanthopterygii</taxon>
        <taxon>Esociformes</taxon>
        <taxon>Umbridae</taxon>
        <taxon>Dallia</taxon>
    </lineage>
</organism>
<dbReference type="Proteomes" id="UP001157502">
    <property type="component" value="Chromosome 20"/>
</dbReference>
<dbReference type="EMBL" id="CM055747">
    <property type="protein sequence ID" value="KAJ7996389.1"/>
    <property type="molecule type" value="Genomic_DNA"/>
</dbReference>
<comment type="caution">
    <text evidence="1">The sequence shown here is derived from an EMBL/GenBank/DDBJ whole genome shotgun (WGS) entry which is preliminary data.</text>
</comment>
<proteinExistence type="predicted"/>
<evidence type="ECO:0000313" key="1">
    <source>
        <dbReference type="EMBL" id="KAJ7996389.1"/>
    </source>
</evidence>
<accession>A0ACC2FYC6</accession>
<keyword evidence="2" id="KW-1185">Reference proteome</keyword>